<dbReference type="GO" id="GO:0003954">
    <property type="term" value="F:NADH dehydrogenase activity"/>
    <property type="evidence" value="ECO:0007669"/>
    <property type="project" value="TreeGrafter"/>
</dbReference>
<dbReference type="AlphaFoldDB" id="C8PJ76"/>
<dbReference type="InterPro" id="IPR006656">
    <property type="entry name" value="Mopterin_OxRdtase"/>
</dbReference>
<evidence type="ECO:0000256" key="1">
    <source>
        <dbReference type="ARBA" id="ARBA00022723"/>
    </source>
</evidence>
<dbReference type="eggNOG" id="COG3383">
    <property type="taxonomic scope" value="Bacteria"/>
</dbReference>
<dbReference type="Pfam" id="PF00384">
    <property type="entry name" value="Molybdopterin"/>
    <property type="match status" value="1"/>
</dbReference>
<comment type="caution">
    <text evidence="7">The sequence shown here is derived from an EMBL/GenBank/DDBJ whole genome shotgun (WGS) entry which is preliminary data.</text>
</comment>
<gene>
    <name evidence="7" type="ORF">CAMGR0001_1275</name>
</gene>
<evidence type="ECO:0000256" key="2">
    <source>
        <dbReference type="ARBA" id="ARBA00023002"/>
    </source>
</evidence>
<feature type="domain" description="Molybdopterin dinucleotide-binding" evidence="6">
    <location>
        <begin position="465"/>
        <end position="570"/>
    </location>
</feature>
<dbReference type="STRING" id="824.CGRAC_0895"/>
<keyword evidence="2 7" id="KW-0560">Oxidoreductase</keyword>
<dbReference type="PANTHER" id="PTHR43105:SF14">
    <property type="entry name" value="FORMATE DEHYDROGENASE H"/>
    <property type="match status" value="1"/>
</dbReference>
<dbReference type="SUPFAM" id="SSF50692">
    <property type="entry name" value="ADC-like"/>
    <property type="match status" value="1"/>
</dbReference>
<dbReference type="EMBL" id="ACYG01000027">
    <property type="protein sequence ID" value="EEV16981.1"/>
    <property type="molecule type" value="Genomic_DNA"/>
</dbReference>
<dbReference type="InterPro" id="IPR050123">
    <property type="entry name" value="Prok_molybdopt-oxidoreductase"/>
</dbReference>
<dbReference type="GO" id="GO:0051536">
    <property type="term" value="F:iron-sulfur cluster binding"/>
    <property type="evidence" value="ECO:0007669"/>
    <property type="project" value="UniProtKB-KW"/>
</dbReference>
<dbReference type="Pfam" id="PF01568">
    <property type="entry name" value="Molydop_binding"/>
    <property type="match status" value="1"/>
</dbReference>
<keyword evidence="1" id="KW-0479">Metal-binding</keyword>
<evidence type="ECO:0000259" key="5">
    <source>
        <dbReference type="Pfam" id="PF00384"/>
    </source>
</evidence>
<dbReference type="InterPro" id="IPR006655">
    <property type="entry name" value="Mopterin_OxRdtase_prok_CS"/>
</dbReference>
<feature type="domain" description="Molybdopterin oxidoreductase" evidence="5">
    <location>
        <begin position="22"/>
        <end position="346"/>
    </location>
</feature>
<dbReference type="Gene3D" id="3.40.50.740">
    <property type="match status" value="1"/>
</dbReference>
<dbReference type="SUPFAM" id="SSF53706">
    <property type="entry name" value="Formate dehydrogenase/DMSO reductase, domains 1-3"/>
    <property type="match status" value="1"/>
</dbReference>
<organism evidence="7 8">
    <name type="scientific">Campylobacter gracilis RM3268</name>
    <dbReference type="NCBI Taxonomy" id="553220"/>
    <lineage>
        <taxon>Bacteria</taxon>
        <taxon>Pseudomonadati</taxon>
        <taxon>Campylobacterota</taxon>
        <taxon>Epsilonproteobacteria</taxon>
        <taxon>Campylobacterales</taxon>
        <taxon>Campylobacteraceae</taxon>
        <taxon>Campylobacter</taxon>
    </lineage>
</organism>
<reference evidence="7 8" key="1">
    <citation type="submission" date="2009-07" db="EMBL/GenBank/DDBJ databases">
        <authorList>
            <person name="Madupu R."/>
            <person name="Sebastian Y."/>
            <person name="Durkin A.S."/>
            <person name="Torralba M."/>
            <person name="Methe B."/>
            <person name="Sutton G.G."/>
            <person name="Strausberg R.L."/>
            <person name="Nelson K.E."/>
        </authorList>
    </citation>
    <scope>NUCLEOTIDE SEQUENCE [LARGE SCALE GENOMIC DNA]</scope>
    <source>
        <strain evidence="7 8">RM3268</strain>
    </source>
</reference>
<evidence type="ECO:0000313" key="7">
    <source>
        <dbReference type="EMBL" id="EEV16981.1"/>
    </source>
</evidence>
<evidence type="ECO:0000313" key="8">
    <source>
        <dbReference type="Proteomes" id="UP000005709"/>
    </source>
</evidence>
<dbReference type="PROSITE" id="PS00490">
    <property type="entry name" value="MOLYBDOPTERIN_PROK_2"/>
    <property type="match status" value="1"/>
</dbReference>
<dbReference type="PANTHER" id="PTHR43105">
    <property type="entry name" value="RESPIRATORY NITRATE REDUCTASE"/>
    <property type="match status" value="1"/>
</dbReference>
<dbReference type="InterPro" id="IPR006657">
    <property type="entry name" value="MoPterin_dinucl-bd_dom"/>
</dbReference>
<keyword evidence="4" id="KW-0411">Iron-sulfur</keyword>
<dbReference type="EC" id="1.2.1.2" evidence="7"/>
<evidence type="ECO:0000256" key="4">
    <source>
        <dbReference type="ARBA" id="ARBA00023014"/>
    </source>
</evidence>
<keyword evidence="8" id="KW-1185">Reference proteome</keyword>
<dbReference type="GO" id="GO:0016020">
    <property type="term" value="C:membrane"/>
    <property type="evidence" value="ECO:0007669"/>
    <property type="project" value="TreeGrafter"/>
</dbReference>
<keyword evidence="3" id="KW-0408">Iron</keyword>
<dbReference type="Gene3D" id="2.40.40.20">
    <property type="match status" value="1"/>
</dbReference>
<dbReference type="Gene3D" id="3.40.228.10">
    <property type="entry name" value="Dimethylsulfoxide Reductase, domain 2"/>
    <property type="match status" value="1"/>
</dbReference>
<sequence>MAGLAKTIGNGAATNSFTEIGTHSNCIMMIGSNPENGHPIVAMHVQRALNRGAKLIVIDPVKTEFANRADIHLQLEPEHNIPVINALIHAIIDEDLVNHEFVEKYTKGFEYVKEAVKDYSPEAVAKYTRLNAEDIRKAARIYATTRPAVITHGMGVTHFNHGVGGVCDISNLMLVTGNVGELGSGDLPIRGQENVQGCCDMGMLPNVFTGYKAVTDESARDWFERQWNLPKGHLNGKIGIHKTEVPDAILDGRVKFFWTMGENPVMTDPNANHFLRAISQVEMYVIQDIFLTETSRKADVVLPGACSGEKEGTYTNAERRVQHSEIVVTPPGQARQDWAIICELARRLGLGDYFTFQSPEQIWEEVRRVAPHNYGGMSYYRIKKYHGLHWPCPDENSMGGPALYLDKKFFTPDGKGNFVPVLFVDDKSKIESAKEEFAKRMNMPKDYPVMAGSVDEKTDEEFPIQLLTTRKVYEYAGGAMTRRSKTVEQGGDAIGPIAEMNPKLAERYGISQGDFIVAWSRYGYIAIKADITECIMDGIIQMSYHYWESCCNELTSGGWDLIAKTPTFKAAIQIKKIDEEEFLRIRELKRIKFQTNKVVYDDFHHHPIKF</sequence>
<accession>C8PJ76</accession>
<proteinExistence type="predicted"/>
<evidence type="ECO:0000259" key="6">
    <source>
        <dbReference type="Pfam" id="PF01568"/>
    </source>
</evidence>
<dbReference type="GO" id="GO:0046872">
    <property type="term" value="F:metal ion binding"/>
    <property type="evidence" value="ECO:0007669"/>
    <property type="project" value="UniProtKB-KW"/>
</dbReference>
<protein>
    <submittedName>
        <fullName evidence="7">Molybdopterin oxidoreductase</fullName>
        <ecNumber evidence="7">1.2.1.2</ecNumber>
    </submittedName>
</protein>
<evidence type="ECO:0000256" key="3">
    <source>
        <dbReference type="ARBA" id="ARBA00023004"/>
    </source>
</evidence>
<dbReference type="Proteomes" id="UP000005709">
    <property type="component" value="Unassembled WGS sequence"/>
</dbReference>
<dbReference type="InterPro" id="IPR009010">
    <property type="entry name" value="Asp_de-COase-like_dom_sf"/>
</dbReference>
<name>C8PJ76_9BACT</name>
<dbReference type="GO" id="GO:0022904">
    <property type="term" value="P:respiratory electron transport chain"/>
    <property type="evidence" value="ECO:0007669"/>
    <property type="project" value="TreeGrafter"/>
</dbReference>
<dbReference type="GO" id="GO:0043546">
    <property type="term" value="F:molybdopterin cofactor binding"/>
    <property type="evidence" value="ECO:0007669"/>
    <property type="project" value="InterPro"/>
</dbReference>